<evidence type="ECO:0000313" key="5">
    <source>
        <dbReference type="EMBL" id="MBM7082527.1"/>
    </source>
</evidence>
<feature type="region of interest" description="Disordered" evidence="1">
    <location>
        <begin position="189"/>
        <end position="213"/>
    </location>
</feature>
<dbReference type="EMBL" id="JAFEUO010000002">
    <property type="protein sequence ID" value="MBM7082527.1"/>
    <property type="molecule type" value="Genomic_DNA"/>
</dbReference>
<feature type="compositionally biased region" description="Low complexity" evidence="1">
    <location>
        <begin position="308"/>
        <end position="320"/>
    </location>
</feature>
<evidence type="ECO:0000256" key="2">
    <source>
        <dbReference type="SAM" id="Phobius"/>
    </source>
</evidence>
<evidence type="ECO:0000256" key="3">
    <source>
        <dbReference type="SAM" id="SignalP"/>
    </source>
</evidence>
<protein>
    <submittedName>
        <fullName evidence="5">Thioester domain-containing protein</fullName>
    </submittedName>
</protein>
<evidence type="ECO:0000313" key="6">
    <source>
        <dbReference type="Proteomes" id="UP000809587"/>
    </source>
</evidence>
<feature type="region of interest" description="Disordered" evidence="1">
    <location>
        <begin position="308"/>
        <end position="361"/>
    </location>
</feature>
<evidence type="ECO:0000259" key="4">
    <source>
        <dbReference type="Pfam" id="PF08341"/>
    </source>
</evidence>
<comment type="caution">
    <text evidence="5">The sequence shown here is derived from an EMBL/GenBank/DDBJ whole genome shotgun (WGS) entry which is preliminary data.</text>
</comment>
<keyword evidence="2" id="KW-0812">Transmembrane</keyword>
<dbReference type="InterPro" id="IPR013552">
    <property type="entry name" value="Thioester_dom"/>
</dbReference>
<keyword evidence="2" id="KW-1133">Transmembrane helix</keyword>
<feature type="domain" description="Thioester" evidence="4">
    <location>
        <begin position="74"/>
        <end position="187"/>
    </location>
</feature>
<feature type="signal peptide" evidence="3">
    <location>
        <begin position="1"/>
        <end position="33"/>
    </location>
</feature>
<gene>
    <name evidence="5" type="ORF">JQN84_08275</name>
</gene>
<proteinExistence type="predicted"/>
<organism evidence="5 6">
    <name type="scientific">Micromonospora humidisoli</name>
    <dbReference type="NCBI Taxonomy" id="2807622"/>
    <lineage>
        <taxon>Bacteria</taxon>
        <taxon>Bacillati</taxon>
        <taxon>Actinomycetota</taxon>
        <taxon>Actinomycetes</taxon>
        <taxon>Micromonosporales</taxon>
        <taxon>Micromonosporaceae</taxon>
        <taxon>Micromonospora</taxon>
    </lineage>
</organism>
<feature type="compositionally biased region" description="Low complexity" evidence="1">
    <location>
        <begin position="328"/>
        <end position="358"/>
    </location>
</feature>
<feature type="transmembrane region" description="Helical" evidence="2">
    <location>
        <begin position="370"/>
        <end position="391"/>
    </location>
</feature>
<keyword evidence="2" id="KW-0472">Membrane</keyword>
<accession>A0ABS2J7K5</accession>
<keyword evidence="6" id="KW-1185">Reference proteome</keyword>
<dbReference type="Proteomes" id="UP000809587">
    <property type="component" value="Unassembled WGS sequence"/>
</dbReference>
<sequence>MMFGERGRRWAGTVTALVTGGALVLAAAGPAAAEPATKGVARAVPGTSVTLKLDGRAQKTSALALELKDGTVPVFCIDFHTPVARNGEYAEGSWDESEVKNLGRVQWVLTHGYPNADRAKLLAAAGATLPAGLPDSRRDTLLYFGTQTAVWQFSDGITLGDWERGLTVAAEYDVIRRVHDYLVRNATDQPEPKAELSLDPASASATTGGRAGPFTVHGPAGEIALKVEGGSAVDAEGRPVAATTNGGRFWLTATAAGRVTVTVSAPDSVSFGRVFLFSGGKNAKQKLILGGSTGTSVTADAAATFAAAPASPSPSASPSGSPSPSPSPSSSAASPSPSTPADSSSPPASPAPSTSPASNGGGLPLTGSPIALAALAGMALLAFGAVAVLLVRRRRIRFTV</sequence>
<keyword evidence="3" id="KW-0732">Signal</keyword>
<dbReference type="Pfam" id="PF08341">
    <property type="entry name" value="TED"/>
    <property type="match status" value="1"/>
</dbReference>
<evidence type="ECO:0000256" key="1">
    <source>
        <dbReference type="SAM" id="MobiDB-lite"/>
    </source>
</evidence>
<name>A0ABS2J7K5_9ACTN</name>
<feature type="chain" id="PRO_5045088175" evidence="3">
    <location>
        <begin position="34"/>
        <end position="400"/>
    </location>
</feature>
<reference evidence="5 6" key="1">
    <citation type="submission" date="2021-02" db="EMBL/GenBank/DDBJ databases">
        <authorList>
            <person name="Lee D.-H."/>
        </authorList>
    </citation>
    <scope>NUCLEOTIDE SEQUENCE [LARGE SCALE GENOMIC DNA]</scope>
    <source>
        <strain evidence="5 6">MMS20-R2-29</strain>
    </source>
</reference>